<accession>A0AA86W5F4</accession>
<comment type="subcellular location">
    <subcellularLocation>
        <location evidence="2">Cell membrane</location>
        <topology evidence="2">Peripheral membrane protein</topology>
        <orientation evidence="2">Cytoplasmic side</orientation>
    </subcellularLocation>
    <subcellularLocation>
        <location evidence="1">Membrane</location>
        <topology evidence="1">Multi-pass membrane protein</topology>
    </subcellularLocation>
</comment>
<evidence type="ECO:0000256" key="9">
    <source>
        <dbReference type="SAM" id="Phobius"/>
    </source>
</evidence>
<dbReference type="Gramene" id="rna-AYBTSS11_LOCUS31149">
    <property type="protein sequence ID" value="CAJ1978942.1"/>
    <property type="gene ID" value="gene-AYBTSS11_LOCUS31149"/>
</dbReference>
<evidence type="ECO:0000256" key="2">
    <source>
        <dbReference type="ARBA" id="ARBA00004413"/>
    </source>
</evidence>
<name>A0AA86W5F4_9FABA</name>
<evidence type="ECO:0000256" key="8">
    <source>
        <dbReference type="PROSITE-ProRule" id="PRU00023"/>
    </source>
</evidence>
<dbReference type="PANTHER" id="PTHR24186:SF46">
    <property type="entry name" value="PROTEIN ACCELERATED CELL DEATH 6-LIKE"/>
    <property type="match status" value="1"/>
</dbReference>
<protein>
    <recommendedName>
        <fullName evidence="10">PGG domain-containing protein</fullName>
    </recommendedName>
</protein>
<dbReference type="Gene3D" id="1.25.40.20">
    <property type="entry name" value="Ankyrin repeat-containing domain"/>
    <property type="match status" value="1"/>
</dbReference>
<evidence type="ECO:0000313" key="12">
    <source>
        <dbReference type="Proteomes" id="UP001189624"/>
    </source>
</evidence>
<feature type="transmembrane region" description="Helical" evidence="9">
    <location>
        <begin position="550"/>
        <end position="577"/>
    </location>
</feature>
<dbReference type="Proteomes" id="UP001189624">
    <property type="component" value="Chromosome 11"/>
</dbReference>
<dbReference type="EMBL" id="OY731408">
    <property type="protein sequence ID" value="CAJ1978942.1"/>
    <property type="molecule type" value="Genomic_DNA"/>
</dbReference>
<dbReference type="PANTHER" id="PTHR24186">
    <property type="entry name" value="PROTEIN PHOSPHATASE 1 REGULATORY SUBUNIT"/>
    <property type="match status" value="1"/>
</dbReference>
<dbReference type="SUPFAM" id="SSF48403">
    <property type="entry name" value="Ankyrin repeat"/>
    <property type="match status" value="2"/>
</dbReference>
<keyword evidence="5 9" id="KW-1133">Transmembrane helix</keyword>
<evidence type="ECO:0000256" key="3">
    <source>
        <dbReference type="ARBA" id="ARBA00022692"/>
    </source>
</evidence>
<dbReference type="AlphaFoldDB" id="A0AA86W5F4"/>
<feature type="domain" description="PGG" evidence="10">
    <location>
        <begin position="501"/>
        <end position="611"/>
    </location>
</feature>
<proteinExistence type="predicted"/>
<feature type="transmembrane region" description="Helical" evidence="9">
    <location>
        <begin position="618"/>
        <end position="651"/>
    </location>
</feature>
<feature type="transmembrane region" description="Helical" evidence="9">
    <location>
        <begin position="589"/>
        <end position="612"/>
    </location>
</feature>
<dbReference type="Pfam" id="PF13962">
    <property type="entry name" value="PGG"/>
    <property type="match status" value="1"/>
</dbReference>
<dbReference type="InterPro" id="IPR002110">
    <property type="entry name" value="Ankyrin_rpt"/>
</dbReference>
<evidence type="ECO:0000256" key="6">
    <source>
        <dbReference type="ARBA" id="ARBA00023043"/>
    </source>
</evidence>
<keyword evidence="3 9" id="KW-0812">Transmembrane</keyword>
<evidence type="ECO:0000256" key="5">
    <source>
        <dbReference type="ARBA" id="ARBA00022989"/>
    </source>
</evidence>
<evidence type="ECO:0000259" key="10">
    <source>
        <dbReference type="Pfam" id="PF13962"/>
    </source>
</evidence>
<evidence type="ECO:0000256" key="7">
    <source>
        <dbReference type="ARBA" id="ARBA00023136"/>
    </source>
</evidence>
<feature type="repeat" description="ANK" evidence="8">
    <location>
        <begin position="354"/>
        <end position="381"/>
    </location>
</feature>
<dbReference type="PROSITE" id="PS50088">
    <property type="entry name" value="ANK_REPEAT"/>
    <property type="match status" value="2"/>
</dbReference>
<feature type="repeat" description="ANK" evidence="8">
    <location>
        <begin position="167"/>
        <end position="188"/>
    </location>
</feature>
<evidence type="ECO:0000256" key="1">
    <source>
        <dbReference type="ARBA" id="ARBA00004141"/>
    </source>
</evidence>
<keyword evidence="12" id="KW-1185">Reference proteome</keyword>
<evidence type="ECO:0000313" key="11">
    <source>
        <dbReference type="EMBL" id="CAJ1978942.1"/>
    </source>
</evidence>
<dbReference type="GO" id="GO:0005886">
    <property type="term" value="C:plasma membrane"/>
    <property type="evidence" value="ECO:0007669"/>
    <property type="project" value="UniProtKB-SubCell"/>
</dbReference>
<keyword evidence="7 9" id="KW-0472">Membrane</keyword>
<keyword evidence="4" id="KW-0677">Repeat</keyword>
<dbReference type="PROSITE" id="PS50297">
    <property type="entry name" value="ANK_REP_REGION"/>
    <property type="match status" value="2"/>
</dbReference>
<keyword evidence="6 8" id="KW-0040">ANK repeat</keyword>
<dbReference type="InterPro" id="IPR026961">
    <property type="entry name" value="PGG_dom"/>
</dbReference>
<dbReference type="FunFam" id="1.25.40.20:FF:000813">
    <property type="entry name" value="Ankyrin repeat-containing protein"/>
    <property type="match status" value="1"/>
</dbReference>
<sequence length="687" mass="76890">MAVGLEDDLYAGDGLTIGLMAMEKQVLIEILRRYTIFIHRDHVQIPIDSDDASWKERCSRRMKELEKRQFQSQDAASELLHKDLVGRKKVMVSELLNAVVENGNVDNFVDELERVCEGRKVPLKGVFDQATCAGDSLLHVAADKGRERIAELICCHFPELLIKRNVRGDTALHVAVRSKNSTIVKLILCHYAIEKRKHDGMRDKEMTREKNEFENTPLHEAVYSGDVGVVKEILHGDKDVVHCLNKSRRSPLYLGVVNGNVDILHLLLEVPFPAHQPLPLCFGNSPLHAAILERKPALIKEILKKKPELVYLRDEDEGTPLHYAAYIGYGEGFRILLENSFQKSDQTVFEGNKKGHLPIHLACKRGHVKVVKKFLQHKCNILHVAAENGRSKVVQYLLGNSKIDQSTINQKDNNGNTPLHLASINLFPKILYLFTQDKRTDLKLSNNSDLTAQDIIGLAMKEKITIRKFLARRVLKEAGVPSKVNDMLNSQHQEPLKLLSLNDLLNTFLVVATLMVTVTFAAAFTVPGGVYGPDAPNPKNRGMAVLADKALFWVFTTFNMTAMYSSVIACGLMLMALIFDHKLATRATILAMGCLVFAFLTVPVAFLAAVRLVVGNNYALALLITAIGVMYSFIILSGIFAFFPIGIHLLLFRQVGRVVLHIIIALLDYDDKPRDSSSQKENKDKND</sequence>
<dbReference type="SMART" id="SM00248">
    <property type="entry name" value="ANK"/>
    <property type="match status" value="8"/>
</dbReference>
<dbReference type="InterPro" id="IPR036770">
    <property type="entry name" value="Ankyrin_rpt-contain_sf"/>
</dbReference>
<dbReference type="Pfam" id="PF12796">
    <property type="entry name" value="Ank_2"/>
    <property type="match status" value="4"/>
</dbReference>
<gene>
    <name evidence="11" type="ORF">AYBTSS11_LOCUS31149</name>
</gene>
<feature type="transmembrane region" description="Helical" evidence="9">
    <location>
        <begin position="504"/>
        <end position="530"/>
    </location>
</feature>
<evidence type="ECO:0000256" key="4">
    <source>
        <dbReference type="ARBA" id="ARBA00022737"/>
    </source>
</evidence>
<reference evidence="11" key="1">
    <citation type="submission" date="2023-10" db="EMBL/GenBank/DDBJ databases">
        <authorList>
            <person name="Domelevo Entfellner J.-B."/>
        </authorList>
    </citation>
    <scope>NUCLEOTIDE SEQUENCE</scope>
</reference>
<organism evidence="11 12">
    <name type="scientific">Sphenostylis stenocarpa</name>
    <dbReference type="NCBI Taxonomy" id="92480"/>
    <lineage>
        <taxon>Eukaryota</taxon>
        <taxon>Viridiplantae</taxon>
        <taxon>Streptophyta</taxon>
        <taxon>Embryophyta</taxon>
        <taxon>Tracheophyta</taxon>
        <taxon>Spermatophyta</taxon>
        <taxon>Magnoliopsida</taxon>
        <taxon>eudicotyledons</taxon>
        <taxon>Gunneridae</taxon>
        <taxon>Pentapetalae</taxon>
        <taxon>rosids</taxon>
        <taxon>fabids</taxon>
        <taxon>Fabales</taxon>
        <taxon>Fabaceae</taxon>
        <taxon>Papilionoideae</taxon>
        <taxon>50 kb inversion clade</taxon>
        <taxon>NPAAA clade</taxon>
        <taxon>indigoferoid/millettioid clade</taxon>
        <taxon>Phaseoleae</taxon>
        <taxon>Sphenostylis</taxon>
    </lineage>
</organism>